<dbReference type="AlphaFoldDB" id="A0A183M993"/>
<accession>A0A183M993</accession>
<dbReference type="Gene3D" id="2.170.300.10">
    <property type="entry name" value="Tie2 ligand-binding domain superfamily"/>
    <property type="match status" value="1"/>
</dbReference>
<feature type="non-terminal residue" evidence="1">
    <location>
        <position position="1"/>
    </location>
</feature>
<gene>
    <name evidence="1" type="ORF">SMRZ_LOCUS12618</name>
</gene>
<dbReference type="STRING" id="48269.A0A183M993"/>
<name>A0A183M993_9TREM</name>
<reference evidence="1 2" key="1">
    <citation type="submission" date="2018-11" db="EMBL/GenBank/DDBJ databases">
        <authorList>
            <consortium name="Pathogen Informatics"/>
        </authorList>
    </citation>
    <scope>NUCLEOTIDE SEQUENCE [LARGE SCALE GENOMIC DNA]</scope>
    <source>
        <strain evidence="1 2">Zambia</strain>
    </source>
</reference>
<organism evidence="1 2">
    <name type="scientific">Schistosoma margrebowiei</name>
    <dbReference type="NCBI Taxonomy" id="48269"/>
    <lineage>
        <taxon>Eukaryota</taxon>
        <taxon>Metazoa</taxon>
        <taxon>Spiralia</taxon>
        <taxon>Lophotrochozoa</taxon>
        <taxon>Platyhelminthes</taxon>
        <taxon>Trematoda</taxon>
        <taxon>Digenea</taxon>
        <taxon>Strigeidida</taxon>
        <taxon>Schistosomatoidea</taxon>
        <taxon>Schistosomatidae</taxon>
        <taxon>Schistosoma</taxon>
    </lineage>
</organism>
<evidence type="ECO:0000313" key="2">
    <source>
        <dbReference type="Proteomes" id="UP000277204"/>
    </source>
</evidence>
<proteinExistence type="predicted"/>
<keyword evidence="2" id="KW-1185">Reference proteome</keyword>
<dbReference type="EMBL" id="UZAI01008170">
    <property type="protein sequence ID" value="VDP01273.1"/>
    <property type="molecule type" value="Genomic_DNA"/>
</dbReference>
<dbReference type="Proteomes" id="UP000277204">
    <property type="component" value="Unassembled WGS sequence"/>
</dbReference>
<protein>
    <submittedName>
        <fullName evidence="1">Uncharacterized protein</fullName>
    </submittedName>
</protein>
<sequence>GDQCDQCKPGTFGLNIDYPLGCYTCFCFPTGTSSRCSLLTGYRSVPGKVKGVEIISTDDPRYPGGPLIDLKLGLRDIDINELTIGLSQFSWRFSVHRPTHLEIPELKGSLVSFE</sequence>
<evidence type="ECO:0000313" key="1">
    <source>
        <dbReference type="EMBL" id="VDP01273.1"/>
    </source>
</evidence>